<dbReference type="InterPro" id="IPR050415">
    <property type="entry name" value="MRET"/>
</dbReference>
<dbReference type="PROSITE" id="PS51085">
    <property type="entry name" value="2FE2S_FER_2"/>
    <property type="match status" value="1"/>
</dbReference>
<keyword evidence="4" id="KW-0479">Metal-binding</keyword>
<name>A0ABP8S0K5_9PSEU</name>
<evidence type="ECO:0000256" key="1">
    <source>
        <dbReference type="ARBA" id="ARBA00001974"/>
    </source>
</evidence>
<dbReference type="InterPro" id="IPR036010">
    <property type="entry name" value="2Fe-2S_ferredoxin-like_sf"/>
</dbReference>
<dbReference type="Pfam" id="PF00355">
    <property type="entry name" value="Rieske"/>
    <property type="match status" value="1"/>
</dbReference>
<feature type="domain" description="2Fe-2S ferredoxin-type" evidence="8">
    <location>
        <begin position="389"/>
        <end position="476"/>
    </location>
</feature>
<dbReference type="CDD" id="cd06185">
    <property type="entry name" value="PDR_like"/>
    <property type="match status" value="1"/>
</dbReference>
<dbReference type="InterPro" id="IPR001041">
    <property type="entry name" value="2Fe-2S_ferredoxin-type"/>
</dbReference>
<keyword evidence="2" id="KW-0285">Flavoprotein</keyword>
<dbReference type="InterPro" id="IPR006058">
    <property type="entry name" value="2Fe2S_fd_BS"/>
</dbReference>
<comment type="caution">
    <text evidence="11">The sequence shown here is derived from an EMBL/GenBank/DDBJ whole genome shotgun (WGS) entry which is preliminary data.</text>
</comment>
<gene>
    <name evidence="11" type="ORF">GCM10023175_55700</name>
</gene>
<dbReference type="Gene3D" id="2.102.10.10">
    <property type="entry name" value="Rieske [2Fe-2S] iron-sulphur domain"/>
    <property type="match status" value="1"/>
</dbReference>
<evidence type="ECO:0008006" key="13">
    <source>
        <dbReference type="Google" id="ProtNLM"/>
    </source>
</evidence>
<evidence type="ECO:0000313" key="12">
    <source>
        <dbReference type="Proteomes" id="UP001501598"/>
    </source>
</evidence>
<evidence type="ECO:0000313" key="11">
    <source>
        <dbReference type="EMBL" id="GAA4555457.1"/>
    </source>
</evidence>
<organism evidence="11 12">
    <name type="scientific">Pseudonocardia xishanensis</name>
    <dbReference type="NCBI Taxonomy" id="630995"/>
    <lineage>
        <taxon>Bacteria</taxon>
        <taxon>Bacillati</taxon>
        <taxon>Actinomycetota</taxon>
        <taxon>Actinomycetes</taxon>
        <taxon>Pseudonocardiales</taxon>
        <taxon>Pseudonocardiaceae</taxon>
        <taxon>Pseudonocardia</taxon>
    </lineage>
</organism>
<dbReference type="Gene3D" id="3.10.20.30">
    <property type="match status" value="1"/>
</dbReference>
<keyword evidence="7" id="KW-0411">Iron-sulfur</keyword>
<dbReference type="SUPFAM" id="SSF50022">
    <property type="entry name" value="ISP domain"/>
    <property type="match status" value="1"/>
</dbReference>
<dbReference type="PANTHER" id="PTHR47354">
    <property type="entry name" value="NADH OXIDOREDUCTASE HCR"/>
    <property type="match status" value="1"/>
</dbReference>
<evidence type="ECO:0000259" key="9">
    <source>
        <dbReference type="PROSITE" id="PS51296"/>
    </source>
</evidence>
<sequence length="476" mass="51443">MTRYVVARVSDIAPGERKIVELEGRSVGILNVDGEYVALVNRCPHAGAPLCESGTVFGLSNAEQPDGPISYERARSLRCPWHAWEFDLRTGVSFYDPRNTRVRSYPVEVVAAPEQVVEPDHGRREGPLVLEGYDVTVEGDLLVVDTSRRRPGRSTSPVRPADEPGELTAVITTKQTAADGVVVIELERSDGAPLPVWSPGAHVDVILAEDLVRQYSLSGNPADRGTWRIGVLRELQGRGGSAHVHDTLQIGDKIRCRGPRNNFPLVEAKEYVFVAGGIGITPILPMIAQCEATGRPWRLVYGGRFRRSMAFLDELEPYGARVAVRPQDEFGLLDLAVTLGESRDGVAVYCCGPGPLIDAVEQHCASWPEGTLHVERFRAAEGALNGAKTAFDVVCDRSDTVVRVAEGQSVVEALAAAGIHVPTSCGEGTCGTCETVVLAGVPDHRDSFLSPQERASNEVMTPCCSRSHSPQLVLDL</sequence>
<keyword evidence="6" id="KW-0408">Iron</keyword>
<dbReference type="CDD" id="cd00207">
    <property type="entry name" value="fer2"/>
    <property type="match status" value="1"/>
</dbReference>
<feature type="domain" description="FAD-binding FR-type" evidence="10">
    <location>
        <begin position="164"/>
        <end position="266"/>
    </location>
</feature>
<dbReference type="Proteomes" id="UP001501598">
    <property type="component" value="Unassembled WGS sequence"/>
</dbReference>
<dbReference type="InterPro" id="IPR017941">
    <property type="entry name" value="Rieske_2Fe-2S"/>
</dbReference>
<dbReference type="CDD" id="cd03467">
    <property type="entry name" value="Rieske"/>
    <property type="match status" value="1"/>
</dbReference>
<dbReference type="SUPFAM" id="SSF52343">
    <property type="entry name" value="Ferredoxin reductase-like, C-terminal NADP-linked domain"/>
    <property type="match status" value="1"/>
</dbReference>
<accession>A0ABP8S0K5</accession>
<dbReference type="InterPro" id="IPR012675">
    <property type="entry name" value="Beta-grasp_dom_sf"/>
</dbReference>
<dbReference type="PROSITE" id="PS51296">
    <property type="entry name" value="RIESKE"/>
    <property type="match status" value="1"/>
</dbReference>
<evidence type="ECO:0000256" key="4">
    <source>
        <dbReference type="ARBA" id="ARBA00022723"/>
    </source>
</evidence>
<dbReference type="SUPFAM" id="SSF63380">
    <property type="entry name" value="Riboflavin synthase domain-like"/>
    <property type="match status" value="1"/>
</dbReference>
<dbReference type="PANTHER" id="PTHR47354:SF1">
    <property type="entry name" value="CARNITINE MONOOXYGENASE REDUCTASE SUBUNIT"/>
    <property type="match status" value="1"/>
</dbReference>
<keyword evidence="12" id="KW-1185">Reference proteome</keyword>
<dbReference type="InterPro" id="IPR036922">
    <property type="entry name" value="Rieske_2Fe-2S_sf"/>
</dbReference>
<keyword evidence="5" id="KW-0560">Oxidoreductase</keyword>
<evidence type="ECO:0000256" key="3">
    <source>
        <dbReference type="ARBA" id="ARBA00022714"/>
    </source>
</evidence>
<dbReference type="InterPro" id="IPR017927">
    <property type="entry name" value="FAD-bd_FR_type"/>
</dbReference>
<dbReference type="PRINTS" id="PR00409">
    <property type="entry name" value="PHDIOXRDTASE"/>
</dbReference>
<evidence type="ECO:0000256" key="7">
    <source>
        <dbReference type="ARBA" id="ARBA00023014"/>
    </source>
</evidence>
<protein>
    <recommendedName>
        <fullName evidence="13">Ferredoxin-NADP reductase</fullName>
    </recommendedName>
</protein>
<dbReference type="Gene3D" id="3.40.50.80">
    <property type="entry name" value="Nucleotide-binding domain of ferredoxin-NADP reductase (FNR) module"/>
    <property type="match status" value="1"/>
</dbReference>
<evidence type="ECO:0000259" key="10">
    <source>
        <dbReference type="PROSITE" id="PS51384"/>
    </source>
</evidence>
<evidence type="ECO:0000259" key="8">
    <source>
        <dbReference type="PROSITE" id="PS51085"/>
    </source>
</evidence>
<dbReference type="Gene3D" id="2.40.30.10">
    <property type="entry name" value="Translation factors"/>
    <property type="match status" value="1"/>
</dbReference>
<dbReference type="PROSITE" id="PS00197">
    <property type="entry name" value="2FE2S_FER_1"/>
    <property type="match status" value="1"/>
</dbReference>
<evidence type="ECO:0000256" key="6">
    <source>
        <dbReference type="ARBA" id="ARBA00023004"/>
    </source>
</evidence>
<proteinExistence type="predicted"/>
<dbReference type="RefSeq" id="WP_345424921.1">
    <property type="nucleotide sequence ID" value="NZ_BAABGT010000093.1"/>
</dbReference>
<dbReference type="EMBL" id="BAABGT010000093">
    <property type="protein sequence ID" value="GAA4555457.1"/>
    <property type="molecule type" value="Genomic_DNA"/>
</dbReference>
<dbReference type="InterPro" id="IPR039261">
    <property type="entry name" value="FNR_nucleotide-bd"/>
</dbReference>
<comment type="cofactor">
    <cofactor evidence="1">
        <name>FAD</name>
        <dbReference type="ChEBI" id="CHEBI:57692"/>
    </cofactor>
</comment>
<dbReference type="Pfam" id="PF00111">
    <property type="entry name" value="Fer2"/>
    <property type="match status" value="1"/>
</dbReference>
<dbReference type="SUPFAM" id="SSF54292">
    <property type="entry name" value="2Fe-2S ferredoxin-like"/>
    <property type="match status" value="1"/>
</dbReference>
<keyword evidence="3" id="KW-0001">2Fe-2S</keyword>
<evidence type="ECO:0000256" key="2">
    <source>
        <dbReference type="ARBA" id="ARBA00022630"/>
    </source>
</evidence>
<evidence type="ECO:0000256" key="5">
    <source>
        <dbReference type="ARBA" id="ARBA00023002"/>
    </source>
</evidence>
<feature type="domain" description="Rieske" evidence="9">
    <location>
        <begin position="4"/>
        <end position="116"/>
    </location>
</feature>
<dbReference type="InterPro" id="IPR017938">
    <property type="entry name" value="Riboflavin_synthase-like_b-brl"/>
</dbReference>
<dbReference type="PROSITE" id="PS51384">
    <property type="entry name" value="FAD_FR"/>
    <property type="match status" value="1"/>
</dbReference>
<reference evidence="12" key="1">
    <citation type="journal article" date="2019" name="Int. J. Syst. Evol. Microbiol.">
        <title>The Global Catalogue of Microorganisms (GCM) 10K type strain sequencing project: providing services to taxonomists for standard genome sequencing and annotation.</title>
        <authorList>
            <consortium name="The Broad Institute Genomics Platform"/>
            <consortium name="The Broad Institute Genome Sequencing Center for Infectious Disease"/>
            <person name="Wu L."/>
            <person name="Ma J."/>
        </authorList>
    </citation>
    <scope>NUCLEOTIDE SEQUENCE [LARGE SCALE GENOMIC DNA]</scope>
    <source>
        <strain evidence="12">JCM 17906</strain>
    </source>
</reference>